<evidence type="ECO:0000259" key="16">
    <source>
        <dbReference type="PROSITE" id="PS50026"/>
    </source>
</evidence>
<keyword evidence="5 14" id="KW-0732">Signal</keyword>
<feature type="domain" description="EGF-like" evidence="16">
    <location>
        <begin position="790"/>
        <end position="827"/>
    </location>
</feature>
<evidence type="ECO:0000256" key="2">
    <source>
        <dbReference type="ARBA" id="ARBA00022475"/>
    </source>
</evidence>
<evidence type="ECO:0000256" key="13">
    <source>
        <dbReference type="SAM" id="MobiDB-lite"/>
    </source>
</evidence>
<keyword evidence="4" id="KW-0812">Transmembrane</keyword>
<dbReference type="CDD" id="cd00054">
    <property type="entry name" value="EGF_CA"/>
    <property type="match status" value="3"/>
</dbReference>
<dbReference type="Gene3D" id="2.10.25.10">
    <property type="entry name" value="Laminin"/>
    <property type="match status" value="8"/>
</dbReference>
<dbReference type="FunFam" id="2.10.25.10:FF:000391">
    <property type="entry name" value="Weary, isoform C"/>
    <property type="match status" value="1"/>
</dbReference>
<dbReference type="InterPro" id="IPR018097">
    <property type="entry name" value="EGF_Ca-bd_CS"/>
</dbReference>
<dbReference type="GO" id="GO:0005886">
    <property type="term" value="C:plasma membrane"/>
    <property type="evidence" value="ECO:0007669"/>
    <property type="project" value="UniProtKB-SubCell"/>
</dbReference>
<feature type="disulfide bond" evidence="12">
    <location>
        <begin position="921"/>
        <end position="930"/>
    </location>
</feature>
<reference evidence="17" key="3">
    <citation type="submission" date="2025-09" db="UniProtKB">
        <authorList>
            <consortium name="Ensembl"/>
        </authorList>
    </citation>
    <scope>IDENTIFICATION</scope>
</reference>
<feature type="disulfide bond" evidence="12">
    <location>
        <begin position="105"/>
        <end position="114"/>
    </location>
</feature>
<feature type="chain" id="PRO_5034650263" evidence="14">
    <location>
        <begin position="23"/>
        <end position="974"/>
    </location>
</feature>
<feature type="compositionally biased region" description="Polar residues" evidence="13">
    <location>
        <begin position="227"/>
        <end position="240"/>
    </location>
</feature>
<feature type="disulfide bond" evidence="12">
    <location>
        <begin position="817"/>
        <end position="826"/>
    </location>
</feature>
<feature type="domain" description="EGF-like" evidence="16">
    <location>
        <begin position="25"/>
        <end position="71"/>
    </location>
</feature>
<reference evidence="17" key="2">
    <citation type="submission" date="2025-08" db="UniProtKB">
        <authorList>
            <consortium name="Ensembl"/>
        </authorList>
    </citation>
    <scope>IDENTIFICATION</scope>
</reference>
<evidence type="ECO:0000256" key="7">
    <source>
        <dbReference type="ARBA" id="ARBA00022837"/>
    </source>
</evidence>
<evidence type="ECO:0000256" key="10">
    <source>
        <dbReference type="ARBA" id="ARBA00023157"/>
    </source>
</evidence>
<dbReference type="SMART" id="SM00179">
    <property type="entry name" value="EGF_CA"/>
    <property type="match status" value="5"/>
</dbReference>
<evidence type="ECO:0000259" key="15">
    <source>
        <dbReference type="PROSITE" id="PS50025"/>
    </source>
</evidence>
<keyword evidence="6" id="KW-0677">Repeat</keyword>
<dbReference type="InterPro" id="IPR001881">
    <property type="entry name" value="EGF-like_Ca-bd_dom"/>
</dbReference>
<keyword evidence="3 12" id="KW-0245">EGF-like domain</keyword>
<keyword evidence="7" id="KW-0106">Calcium</keyword>
<reference evidence="17" key="1">
    <citation type="submission" date="2020-06" db="EMBL/GenBank/DDBJ databases">
        <authorList>
            <consortium name="Wellcome Sanger Institute Data Sharing"/>
        </authorList>
    </citation>
    <scope>NUCLEOTIDE SEQUENCE [LARGE SCALE GENOMIC DNA]</scope>
</reference>
<dbReference type="PROSITE" id="PS00010">
    <property type="entry name" value="ASX_HYDROXYL"/>
    <property type="match status" value="1"/>
</dbReference>
<dbReference type="InterPro" id="IPR013320">
    <property type="entry name" value="ConA-like_dom_sf"/>
</dbReference>
<feature type="domain" description="EGF-like" evidence="16">
    <location>
        <begin position="856"/>
        <end position="893"/>
    </location>
</feature>
<feature type="domain" description="EGF-like" evidence="16">
    <location>
        <begin position="279"/>
        <end position="316"/>
    </location>
</feature>
<dbReference type="SMART" id="SM00282">
    <property type="entry name" value="LamG"/>
    <property type="match status" value="3"/>
</dbReference>
<dbReference type="InterPro" id="IPR001791">
    <property type="entry name" value="Laminin_G"/>
</dbReference>
<dbReference type="SUPFAM" id="SSF57196">
    <property type="entry name" value="EGF/Laminin"/>
    <property type="match status" value="4"/>
</dbReference>
<evidence type="ECO:0000313" key="18">
    <source>
        <dbReference type="Proteomes" id="UP000694680"/>
    </source>
</evidence>
<dbReference type="PANTHER" id="PTHR12916">
    <property type="entry name" value="CYTOCHROME C OXIDASE POLYPEPTIDE VIC-2"/>
    <property type="match status" value="1"/>
</dbReference>
<proteinExistence type="predicted"/>
<name>A0A8C5N118_GOUWI</name>
<evidence type="ECO:0000256" key="9">
    <source>
        <dbReference type="ARBA" id="ARBA00023136"/>
    </source>
</evidence>
<keyword evidence="11" id="KW-0325">Glycoprotein</keyword>
<dbReference type="Ensembl" id="ENSGWIT00000030298.1">
    <property type="protein sequence ID" value="ENSGWIP00000027780.1"/>
    <property type="gene ID" value="ENSGWIG00000014496.1"/>
</dbReference>
<dbReference type="PROSITE" id="PS00022">
    <property type="entry name" value="EGF_1"/>
    <property type="match status" value="7"/>
</dbReference>
<evidence type="ECO:0000256" key="3">
    <source>
        <dbReference type="ARBA" id="ARBA00022536"/>
    </source>
</evidence>
<feature type="domain" description="Laminin G" evidence="15">
    <location>
        <begin position="560"/>
        <end position="750"/>
    </location>
</feature>
<dbReference type="GO" id="GO:0005509">
    <property type="term" value="F:calcium ion binding"/>
    <property type="evidence" value="ECO:0007669"/>
    <property type="project" value="InterPro"/>
</dbReference>
<feature type="disulfide bond" evidence="12">
    <location>
        <begin position="883"/>
        <end position="892"/>
    </location>
</feature>
<feature type="domain" description="EGF-like" evidence="16">
    <location>
        <begin position="752"/>
        <end position="788"/>
    </location>
</feature>
<evidence type="ECO:0000256" key="8">
    <source>
        <dbReference type="ARBA" id="ARBA00022989"/>
    </source>
</evidence>
<dbReference type="SMART" id="SM00181">
    <property type="entry name" value="EGF"/>
    <property type="match status" value="8"/>
</dbReference>
<organism evidence="17 18">
    <name type="scientific">Gouania willdenowi</name>
    <name type="common">Blunt-snouted clingfish</name>
    <name type="synonym">Lepadogaster willdenowi</name>
    <dbReference type="NCBI Taxonomy" id="441366"/>
    <lineage>
        <taxon>Eukaryota</taxon>
        <taxon>Metazoa</taxon>
        <taxon>Chordata</taxon>
        <taxon>Craniata</taxon>
        <taxon>Vertebrata</taxon>
        <taxon>Euteleostomi</taxon>
        <taxon>Actinopterygii</taxon>
        <taxon>Neopterygii</taxon>
        <taxon>Teleostei</taxon>
        <taxon>Neoteleostei</taxon>
        <taxon>Acanthomorphata</taxon>
        <taxon>Ovalentaria</taxon>
        <taxon>Blenniimorphae</taxon>
        <taxon>Blenniiformes</taxon>
        <taxon>Gobiesocoidei</taxon>
        <taxon>Gobiesocidae</taxon>
        <taxon>Gobiesocinae</taxon>
        <taxon>Gouania</taxon>
    </lineage>
</organism>
<dbReference type="PROSITE" id="PS01187">
    <property type="entry name" value="EGF_CA"/>
    <property type="match status" value="1"/>
</dbReference>
<sequence>VCCVLTQVVCVCVCCVLTGCVCDDVGGGCEQHPCQHGGVCESVGEGFRCICSPHSDDDDDDGRLYGGETCSVPLTACDGPQPQCENHGTCSPSFQDQRHTFTCLCPQGFTGPRCHTSTIFSFRSRGHVALETHNKDPNVPLSISFSFRTSRPSGTLLQHQVDQLLLTVQLKDGHLRLLSLRGPESRTTLVQELPEFLSDSSWHRVEVSLGGVVSLVRLLDLCSSQGNCTRTQTSSTSEVLQSPGSGSTSGSGSPPQTMILGAPGAEDQDQHQELDQDQDQDPCKESPCRTRGSCISLDWRSYRCECYRPYEGHDCGEGETHTHTHTHTHVTLNRKSAAGGHRRPSDNHVIISMFIRSKHPSGLLLIMANSTSHYLRVWLDQGRVKVQINHFETLVGGASVDDGGFHLVTLKLEGGVAALLQSAQTQAVVPIRPVRTHPGDLVSVGGLEDPEATGSLGGYFRGCIQDLRINSRRLQFFPISTEVDSYRLERMVNVSEGCSSEDGDPCVNGGVCYSMWEDFLCACPSSTAGRRCEEVQWCNLGPCPHDAQCQPQPQGFQCLSNVTFALESSVLRYRSNRRINRSLSSIFLSFRTRRPDATLLHAHTNTSSLTVSLHSSRLLLELQDKSSEVKVQSQALLSDGLWNSVRLRLEEEHAPNSRWIMDVNGDTEEINMSDAATGSLNFLQEGADVFLGGRGLDDFANFSGCLGPVEVGGLLLPFHLDTEFKLPRPQEELFSLTGHPGVGSGPRRGCWGSSVCEPNPCLHQGACDDLFDLHQCTCPPEWAGPLCAHPADPCTPSPCVYGMCISNNTHAGFQCVCEPGYGGERCEAEVNACENNESCLCPHNRTGPRCHFPQLPQTHCVGTRWNYSCFNGGNCSNAESCDCLPGFTGQWCEKDVDECASDPCMHGGFCVNYINAFECVCDINYSGIHCQKDVSDFYLYLFLGLWQNLFQLVSYLVLRMDDEPEVEWDFYLND</sequence>
<feature type="disulfide bond" evidence="12">
    <location>
        <begin position="306"/>
        <end position="315"/>
    </location>
</feature>
<evidence type="ECO:0000256" key="5">
    <source>
        <dbReference type="ARBA" id="ARBA00022729"/>
    </source>
</evidence>
<feature type="region of interest" description="Disordered" evidence="13">
    <location>
        <begin position="227"/>
        <end position="290"/>
    </location>
</feature>
<feature type="domain" description="EGF-like" evidence="16">
    <location>
        <begin position="73"/>
        <end position="115"/>
    </location>
</feature>
<evidence type="ECO:0000256" key="11">
    <source>
        <dbReference type="ARBA" id="ARBA00023180"/>
    </source>
</evidence>
<dbReference type="AlphaFoldDB" id="A0A8C5N118"/>
<comment type="caution">
    <text evidence="12">Lacks conserved residue(s) required for the propagation of feature annotation.</text>
</comment>
<dbReference type="GO" id="GO:0007219">
    <property type="term" value="P:Notch signaling pathway"/>
    <property type="evidence" value="ECO:0007669"/>
    <property type="project" value="TreeGrafter"/>
</dbReference>
<keyword evidence="8" id="KW-1133">Transmembrane helix</keyword>
<evidence type="ECO:0000256" key="12">
    <source>
        <dbReference type="PROSITE-ProRule" id="PRU00076"/>
    </source>
</evidence>
<comment type="subcellular location">
    <subcellularLocation>
        <location evidence="1">Cell membrane</location>
        <topology evidence="1">Single-pass type I membrane protein</topology>
    </subcellularLocation>
</comment>
<feature type="compositionally biased region" description="Low complexity" evidence="13">
    <location>
        <begin position="242"/>
        <end position="255"/>
    </location>
</feature>
<dbReference type="Pfam" id="PF00008">
    <property type="entry name" value="EGF"/>
    <property type="match status" value="4"/>
</dbReference>
<dbReference type="PROSITE" id="PS50025">
    <property type="entry name" value="LAM_G_DOMAIN"/>
    <property type="match status" value="2"/>
</dbReference>
<feature type="disulfide bond" evidence="12">
    <location>
        <begin position="794"/>
        <end position="804"/>
    </location>
</feature>
<feature type="domain" description="Laminin G" evidence="15">
    <location>
        <begin position="319"/>
        <end position="498"/>
    </location>
</feature>
<evidence type="ECO:0000256" key="4">
    <source>
        <dbReference type="ARBA" id="ARBA00022692"/>
    </source>
</evidence>
<dbReference type="GO" id="GO:0005112">
    <property type="term" value="F:Notch binding"/>
    <property type="evidence" value="ECO:0007669"/>
    <property type="project" value="TreeGrafter"/>
</dbReference>
<feature type="disulfide bond" evidence="12">
    <location>
        <begin position="778"/>
        <end position="787"/>
    </location>
</feature>
<evidence type="ECO:0000256" key="1">
    <source>
        <dbReference type="ARBA" id="ARBA00004251"/>
    </source>
</evidence>
<protein>
    <submittedName>
        <fullName evidence="17">Uncharacterized protein</fullName>
    </submittedName>
</protein>
<keyword evidence="9" id="KW-0472">Membrane</keyword>
<evidence type="ECO:0000256" key="6">
    <source>
        <dbReference type="ARBA" id="ARBA00022737"/>
    </source>
</evidence>
<evidence type="ECO:0000313" key="17">
    <source>
        <dbReference type="Ensembl" id="ENSGWIP00000027780.1"/>
    </source>
</evidence>
<dbReference type="Pfam" id="PF02210">
    <property type="entry name" value="Laminin_G_2"/>
    <property type="match status" value="3"/>
</dbReference>
<feature type="domain" description="EGF-like" evidence="16">
    <location>
        <begin position="494"/>
        <end position="533"/>
    </location>
</feature>
<accession>A0A8C5N118</accession>
<dbReference type="Proteomes" id="UP000694680">
    <property type="component" value="Chromosome 17"/>
</dbReference>
<dbReference type="SUPFAM" id="SSF49899">
    <property type="entry name" value="Concanavalin A-like lectins/glucanases"/>
    <property type="match status" value="3"/>
</dbReference>
<feature type="domain" description="EGF-like" evidence="16">
    <location>
        <begin position="895"/>
        <end position="931"/>
    </location>
</feature>
<dbReference type="InterPro" id="IPR000152">
    <property type="entry name" value="EGF-type_Asp/Asn_hydroxyl_site"/>
</dbReference>
<dbReference type="CDD" id="cd00110">
    <property type="entry name" value="LamG"/>
    <property type="match status" value="3"/>
</dbReference>
<keyword evidence="10 12" id="KW-1015">Disulfide bond</keyword>
<dbReference type="PROSITE" id="PS50026">
    <property type="entry name" value="EGF_3"/>
    <property type="match status" value="8"/>
</dbReference>
<dbReference type="PROSITE" id="PS01186">
    <property type="entry name" value="EGF_2"/>
    <property type="match status" value="4"/>
</dbReference>
<keyword evidence="2" id="KW-1003">Cell membrane</keyword>
<feature type="signal peptide" evidence="14">
    <location>
        <begin position="1"/>
        <end position="22"/>
    </location>
</feature>
<dbReference type="PANTHER" id="PTHR12916:SF14">
    <property type="entry name" value="CRUMBS 1, CELL POLARITY COMPLEX COMPONENT"/>
    <property type="match status" value="1"/>
</dbReference>
<dbReference type="Gene3D" id="2.60.120.200">
    <property type="match status" value="3"/>
</dbReference>
<feature type="disulfide bond" evidence="12">
    <location>
        <begin position="523"/>
        <end position="532"/>
    </location>
</feature>
<evidence type="ECO:0000256" key="14">
    <source>
        <dbReference type="SAM" id="SignalP"/>
    </source>
</evidence>
<dbReference type="InterPro" id="IPR000742">
    <property type="entry name" value="EGF"/>
</dbReference>
<keyword evidence="18" id="KW-1185">Reference proteome</keyword>